<reference evidence="5 6" key="1">
    <citation type="submission" date="2022-12" db="EMBL/GenBank/DDBJ databases">
        <title>Chromosome-scale assembly of the Ensete ventricosum genome.</title>
        <authorList>
            <person name="Dussert Y."/>
            <person name="Stocks J."/>
            <person name="Wendawek A."/>
            <person name="Woldeyes F."/>
            <person name="Nichols R.A."/>
            <person name="Borrell J.S."/>
        </authorList>
    </citation>
    <scope>NUCLEOTIDE SEQUENCE [LARGE SCALE GENOMIC DNA]</scope>
    <source>
        <strain evidence="6">cv. Maze</strain>
        <tissue evidence="5">Seeds</tissue>
    </source>
</reference>
<feature type="domain" description="RRM" evidence="4">
    <location>
        <begin position="768"/>
        <end position="851"/>
    </location>
</feature>
<dbReference type="Proteomes" id="UP001222027">
    <property type="component" value="Unassembled WGS sequence"/>
</dbReference>
<dbReference type="GO" id="GO:0009967">
    <property type="term" value="P:positive regulation of signal transduction"/>
    <property type="evidence" value="ECO:0007669"/>
    <property type="project" value="UniProtKB-ARBA"/>
</dbReference>
<dbReference type="GO" id="GO:0005737">
    <property type="term" value="C:cytoplasm"/>
    <property type="evidence" value="ECO:0007669"/>
    <property type="project" value="UniProtKB-ARBA"/>
</dbReference>
<dbReference type="SMART" id="SM00360">
    <property type="entry name" value="RRM"/>
    <property type="match status" value="5"/>
</dbReference>
<comment type="caution">
    <text evidence="5">The sequence shown here is derived from an EMBL/GenBank/DDBJ whole genome shotgun (WGS) entry which is preliminary data.</text>
</comment>
<evidence type="ECO:0000256" key="1">
    <source>
        <dbReference type="ARBA" id="ARBA00022737"/>
    </source>
</evidence>
<dbReference type="Gene3D" id="3.30.70.330">
    <property type="match status" value="5"/>
</dbReference>
<keyword evidence="2 3" id="KW-0694">RNA-binding</keyword>
<dbReference type="GO" id="GO:0010629">
    <property type="term" value="P:negative regulation of gene expression"/>
    <property type="evidence" value="ECO:0007669"/>
    <property type="project" value="UniProtKB-ARBA"/>
</dbReference>
<sequence>MTEDELLALFKEVALVDEVSVIKDKVTKASRGCCFLICPSRQEADKAVAAAHNKRTLPGASSPMQVKYADGELERLENKLFIGMLPKNISDSEVAELFSKYGTIRDLQILRSSQQTSKAGCAFLKYEMKEQALAAIEALNGKHRMEGSSVPLVVKWADTEKQRQARRAQKAQSQADIVPHASSMQQASIFGALPLGYMPLYNGYGYQPPGTYGLMQYPLASMQNQASYHNMILPANQGNTLHGISSDVSTGITPKSLNTTESGGYVGSPYPTFSGLQYPLTYPPSIGHLGNSDDSGQPVNMTNPATSSSRSMTSGGWIEGPPGANLFIYHIPQEYGDQELANAFQGFGMVLSANVFVDKATGVSKCFGFVSYDSPAAAQDAISVMNGFQLGAEHCCRAKLAILPSERFPVYRDFRGFMLLHGRMSVHCNWQAEHCCRAKLAILPSERFPVYRDFRGFMLHGRMSVHCNWQAEHCCRAKLAILPSERFPVYRDFRGFMLHGRMSVHCNWQVKYADGELERLENKLFIGMLPKNISDSEVAELFSKYGTIRDLQILRSSQQTSKAGCAFLKYEMKEQALAAIEALNGKHRMEGSSVPLVVKWADTEKQRQARRAQKAQSQADIVPHASSMQQASIFGALPLGYMPLYNGYGYQPPGTYGLMQYPLASMQNQASYHNMILPANQGNTLHGISSDVSTGITPKSLNTTESGGYVGSPYPTFSGLQYPLTYPPSIGHLGNSDDSGQPVNMTNPATSSSRSMTSGGWIEGPPGANLFIYHIPQEYGDQELANAFQGFGMVLSANVFVDKATGVSKCFGFVSYDSPAAAQDAISVMNGFQLGAEHCCRAKLAILPSERFPVYRDFRGFMLLHGRMSVHCNWQAEHCCRAKLAILPSERFPVYRDFRGFMLHGRMSVHCNWQAEHCCRAKLAILPSERFPVYRDFRGFMLHGRMSVHCNWQAEPCCWSKALMILRLL</sequence>
<dbReference type="Pfam" id="PF00076">
    <property type="entry name" value="RRM_1"/>
    <property type="match status" value="5"/>
</dbReference>
<evidence type="ECO:0000256" key="3">
    <source>
        <dbReference type="PROSITE-ProRule" id="PRU00176"/>
    </source>
</evidence>
<keyword evidence="1" id="KW-0677">Repeat</keyword>
<evidence type="ECO:0000256" key="2">
    <source>
        <dbReference type="ARBA" id="ARBA00022884"/>
    </source>
</evidence>
<dbReference type="FunFam" id="3.30.70.330:FF:000383">
    <property type="entry name" value="Sex lethal, isoform D"/>
    <property type="match status" value="2"/>
</dbReference>
<accession>A0AAV8RM47</accession>
<dbReference type="AlphaFoldDB" id="A0AAV8RM47"/>
<dbReference type="PANTHER" id="PTHR24012">
    <property type="entry name" value="RNA BINDING PROTEIN"/>
    <property type="match status" value="1"/>
</dbReference>
<dbReference type="EMBL" id="JAQQAF010000003">
    <property type="protein sequence ID" value="KAJ8500501.1"/>
    <property type="molecule type" value="Genomic_DNA"/>
</dbReference>
<dbReference type="FunFam" id="3.30.70.330:FF:000216">
    <property type="entry name" value="RNA-binding protein BRN1 isoform X1"/>
    <property type="match status" value="2"/>
</dbReference>
<dbReference type="InterPro" id="IPR012677">
    <property type="entry name" value="Nucleotide-bd_a/b_plait_sf"/>
</dbReference>
<evidence type="ECO:0000259" key="4">
    <source>
        <dbReference type="PROSITE" id="PS50102"/>
    </source>
</evidence>
<name>A0AAV8RM47_ENSVE</name>
<dbReference type="InterPro" id="IPR000504">
    <property type="entry name" value="RRM_dom"/>
</dbReference>
<evidence type="ECO:0000313" key="6">
    <source>
        <dbReference type="Proteomes" id="UP001222027"/>
    </source>
</evidence>
<feature type="domain" description="RRM" evidence="4">
    <location>
        <begin position="78"/>
        <end position="159"/>
    </location>
</feature>
<dbReference type="SUPFAM" id="SSF54928">
    <property type="entry name" value="RNA-binding domain, RBD"/>
    <property type="match status" value="3"/>
</dbReference>
<dbReference type="GO" id="GO:0003729">
    <property type="term" value="F:mRNA binding"/>
    <property type="evidence" value="ECO:0007669"/>
    <property type="project" value="UniProtKB-ARBA"/>
</dbReference>
<protein>
    <recommendedName>
        <fullName evidence="4">RRM domain-containing protein</fullName>
    </recommendedName>
</protein>
<dbReference type="PROSITE" id="PS50102">
    <property type="entry name" value="RRM"/>
    <property type="match status" value="5"/>
</dbReference>
<dbReference type="InterPro" id="IPR035979">
    <property type="entry name" value="RBD_domain_sf"/>
</dbReference>
<proteinExistence type="predicted"/>
<feature type="domain" description="RRM" evidence="4">
    <location>
        <begin position="522"/>
        <end position="603"/>
    </location>
</feature>
<feature type="domain" description="RRM" evidence="4">
    <location>
        <begin position="324"/>
        <end position="407"/>
    </location>
</feature>
<keyword evidence="6" id="KW-1185">Reference proteome</keyword>
<gene>
    <name evidence="5" type="ORF">OPV22_011053</name>
</gene>
<feature type="domain" description="RRM" evidence="4">
    <location>
        <begin position="1"/>
        <end position="71"/>
    </location>
</feature>
<organism evidence="5 6">
    <name type="scientific">Ensete ventricosum</name>
    <name type="common">Abyssinian banana</name>
    <name type="synonym">Musa ensete</name>
    <dbReference type="NCBI Taxonomy" id="4639"/>
    <lineage>
        <taxon>Eukaryota</taxon>
        <taxon>Viridiplantae</taxon>
        <taxon>Streptophyta</taxon>
        <taxon>Embryophyta</taxon>
        <taxon>Tracheophyta</taxon>
        <taxon>Spermatophyta</taxon>
        <taxon>Magnoliopsida</taxon>
        <taxon>Liliopsida</taxon>
        <taxon>Zingiberales</taxon>
        <taxon>Musaceae</taxon>
        <taxon>Ensete</taxon>
    </lineage>
</organism>
<evidence type="ECO:0000313" key="5">
    <source>
        <dbReference type="EMBL" id="KAJ8500501.1"/>
    </source>
</evidence>